<keyword evidence="1" id="KW-0456">Lyase</keyword>
<evidence type="ECO:0000313" key="1">
    <source>
        <dbReference type="EMBL" id="RTI07018.1"/>
    </source>
</evidence>
<dbReference type="GO" id="GO:0016829">
    <property type="term" value="F:lyase activity"/>
    <property type="evidence" value="ECO:0007669"/>
    <property type="project" value="UniProtKB-KW"/>
</dbReference>
<feature type="non-terminal residue" evidence="1">
    <location>
        <position position="67"/>
    </location>
</feature>
<protein>
    <submittedName>
        <fullName evidence="1">Xanthan lyase</fullName>
    </submittedName>
</protein>
<name>A0ABY0AHU0_THESC</name>
<organism evidence="1 2">
    <name type="scientific">Thermus scotoductus</name>
    <dbReference type="NCBI Taxonomy" id="37636"/>
    <lineage>
        <taxon>Bacteria</taxon>
        <taxon>Thermotogati</taxon>
        <taxon>Deinococcota</taxon>
        <taxon>Deinococci</taxon>
        <taxon>Thermales</taxon>
        <taxon>Thermaceae</taxon>
        <taxon>Thermus</taxon>
    </lineage>
</organism>
<reference evidence="1 2" key="1">
    <citation type="journal article" date="2019" name="Extremophiles">
        <title>Biogeography of thermophiles and predominance of Thermus scotoductus in domestic water heaters.</title>
        <authorList>
            <person name="Wilpiszeski R.L."/>
            <person name="Zhang Z."/>
            <person name="House C.H."/>
        </authorList>
    </citation>
    <scope>NUCLEOTIDE SEQUENCE [LARGE SCALE GENOMIC DNA]</scope>
    <source>
        <strain evidence="1 2">12_S12</strain>
    </source>
</reference>
<evidence type="ECO:0000313" key="2">
    <source>
        <dbReference type="Proteomes" id="UP000287962"/>
    </source>
</evidence>
<dbReference type="Gene3D" id="3.50.50.60">
    <property type="entry name" value="FAD/NAD(P)-binding domain"/>
    <property type="match status" value="1"/>
</dbReference>
<gene>
    <name evidence="1" type="ORF">CSW25_07015</name>
</gene>
<accession>A0ABY0AHU0</accession>
<dbReference type="InterPro" id="IPR036188">
    <property type="entry name" value="FAD/NAD-bd_sf"/>
</dbReference>
<dbReference type="Proteomes" id="UP000287962">
    <property type="component" value="Unassembled WGS sequence"/>
</dbReference>
<dbReference type="Pfam" id="PF12831">
    <property type="entry name" value="FAD_oxidored"/>
    <property type="match status" value="1"/>
</dbReference>
<dbReference type="RefSeq" id="WP_126209920.1">
    <property type="nucleotide sequence ID" value="NZ_PEML01000220.1"/>
</dbReference>
<sequence length="67" mass="6953">MPRWIALLVLLGLAWAQYDLVVYGATPQGVAAAVAAAQEGLKVALVEPGRGGGLALIHIRPPRTHGT</sequence>
<comment type="caution">
    <text evidence="1">The sequence shown here is derived from an EMBL/GenBank/DDBJ whole genome shotgun (WGS) entry which is preliminary data.</text>
</comment>
<dbReference type="EMBL" id="PEML01000220">
    <property type="protein sequence ID" value="RTI07018.1"/>
    <property type="molecule type" value="Genomic_DNA"/>
</dbReference>
<keyword evidence="2" id="KW-1185">Reference proteome</keyword>
<dbReference type="SUPFAM" id="SSF51905">
    <property type="entry name" value="FAD/NAD(P)-binding domain"/>
    <property type="match status" value="1"/>
</dbReference>
<proteinExistence type="predicted"/>